<reference evidence="2" key="2">
    <citation type="submission" date="2023-06" db="EMBL/GenBank/DDBJ databases">
        <title>Identification and characterization of horizontal gene transfer across gut microbiota members of farm animals based on homology search.</title>
        <authorList>
            <person name="Zeman M."/>
            <person name="Kubasova T."/>
            <person name="Jahodarova E."/>
            <person name="Nykrynova M."/>
            <person name="Rychlik I."/>
        </authorList>
    </citation>
    <scope>NUCLEOTIDE SEQUENCE [LARGE SCALE GENOMIC DNA]</scope>
    <source>
        <strain evidence="2">105_WCHN</strain>
    </source>
</reference>
<proteinExistence type="predicted"/>
<gene>
    <name evidence="1" type="ORF">QUW46_03430</name>
</gene>
<dbReference type="Proteomes" id="UP001529423">
    <property type="component" value="Unassembled WGS sequence"/>
</dbReference>
<protein>
    <submittedName>
        <fullName evidence="1">Uncharacterized protein</fullName>
    </submittedName>
</protein>
<evidence type="ECO:0000313" key="1">
    <source>
        <dbReference type="EMBL" id="MDM8333630.1"/>
    </source>
</evidence>
<reference evidence="1 2" key="1">
    <citation type="submission" date="2023-06" db="EMBL/GenBank/DDBJ databases">
        <title>Identification and characterization of horizontal gene transfer across gut microbiota members of farm animals based on homology search.</title>
        <authorList>
            <person name="Schwarzerova J."/>
            <person name="Nykrynova M."/>
            <person name="Jureckova K."/>
            <person name="Cejkova D."/>
            <person name="Rychlik I."/>
        </authorList>
    </citation>
    <scope>NUCLEOTIDE SEQUENCE [LARGE SCALE GENOMIC DNA]</scope>
    <source>
        <strain evidence="1 2">105_WCHN</strain>
    </source>
</reference>
<organism evidence="1 2">
    <name type="scientific">Limosilactobacillus panis</name>
    <dbReference type="NCBI Taxonomy" id="47493"/>
    <lineage>
        <taxon>Bacteria</taxon>
        <taxon>Bacillati</taxon>
        <taxon>Bacillota</taxon>
        <taxon>Bacilli</taxon>
        <taxon>Lactobacillales</taxon>
        <taxon>Lactobacillaceae</taxon>
        <taxon>Limosilactobacillus</taxon>
    </lineage>
</organism>
<dbReference type="RefSeq" id="WP_289559588.1">
    <property type="nucleotide sequence ID" value="NZ_JAUDEO010000013.1"/>
</dbReference>
<accession>A0ABT7VLK9</accession>
<sequence length="165" mass="20095">MNDLIYTELANDQQEYDDANEIIKLDAKLEMLPDKGQQWTDDETSKIINLNYKMFDLKSEAMILFDNLLNWVNKELIDQELDSILQHYQDEIDMLHRRSPVWYQLFSDYCDELKLLEKQNLKLMNKAEFIKFYLKHQDPNTPEFTFAKAYYTYQKCAPEQYYYYF</sequence>
<keyword evidence="2" id="KW-1185">Reference proteome</keyword>
<evidence type="ECO:0000313" key="2">
    <source>
        <dbReference type="Proteomes" id="UP001529423"/>
    </source>
</evidence>
<name>A0ABT7VLK9_9LACO</name>
<dbReference type="EMBL" id="JAUDEO010000013">
    <property type="protein sequence ID" value="MDM8333630.1"/>
    <property type="molecule type" value="Genomic_DNA"/>
</dbReference>
<reference evidence="1 2" key="3">
    <citation type="submission" date="2023-06" db="EMBL/GenBank/DDBJ databases">
        <authorList>
            <person name="Zeman M."/>
            <person name="Kubasova T."/>
            <person name="Jahodarova E."/>
            <person name="Nykrynova M."/>
            <person name="Rychlik I."/>
        </authorList>
    </citation>
    <scope>NUCLEOTIDE SEQUENCE [LARGE SCALE GENOMIC DNA]</scope>
    <source>
        <strain evidence="1 2">105_WCHN</strain>
    </source>
</reference>
<comment type="caution">
    <text evidence="1">The sequence shown here is derived from an EMBL/GenBank/DDBJ whole genome shotgun (WGS) entry which is preliminary data.</text>
</comment>